<dbReference type="InParanoid" id="A0A6I9RK18"/>
<dbReference type="InterPro" id="IPR040361">
    <property type="entry name" value="TPD1"/>
</dbReference>
<dbReference type="Proteomes" id="UP000504607">
    <property type="component" value="Chromosome 8"/>
</dbReference>
<keyword evidence="3" id="KW-1185">Reference proteome</keyword>
<organism evidence="3 4">
    <name type="scientific">Elaeis guineensis var. tenera</name>
    <name type="common">Oil palm</name>
    <dbReference type="NCBI Taxonomy" id="51953"/>
    <lineage>
        <taxon>Eukaryota</taxon>
        <taxon>Viridiplantae</taxon>
        <taxon>Streptophyta</taxon>
        <taxon>Embryophyta</taxon>
        <taxon>Tracheophyta</taxon>
        <taxon>Spermatophyta</taxon>
        <taxon>Magnoliopsida</taxon>
        <taxon>Liliopsida</taxon>
        <taxon>Arecaceae</taxon>
        <taxon>Arecoideae</taxon>
        <taxon>Cocoseae</taxon>
        <taxon>Elaeidinae</taxon>
        <taxon>Elaeis</taxon>
    </lineage>
</organism>
<evidence type="ECO:0000313" key="4">
    <source>
        <dbReference type="RefSeq" id="XP_010927632.1"/>
    </source>
</evidence>
<evidence type="ECO:0000313" key="3">
    <source>
        <dbReference type="Proteomes" id="UP000504607"/>
    </source>
</evidence>
<reference evidence="4" key="1">
    <citation type="submission" date="2025-08" db="UniProtKB">
        <authorList>
            <consortium name="RefSeq"/>
        </authorList>
    </citation>
    <scope>IDENTIFICATION</scope>
</reference>
<sequence>MLSKLLSWVPILVALFLILHHGWAARCEKNIPIVQQIQVGFGKPPKFMVVVQNSCPMCPAIDVHLKCAEFPQSLVDPRVFSVVGYDDCVVDGGLPLAPLQKISFNYTHDRFSMSLKSWSFQCE</sequence>
<dbReference type="OrthoDB" id="1850606at2759"/>
<feature type="signal peptide" evidence="2">
    <location>
        <begin position="1"/>
        <end position="24"/>
    </location>
</feature>
<dbReference type="KEGG" id="egu:105049614"/>
<dbReference type="PANTHER" id="PTHR33184:SF36">
    <property type="entry name" value="EXPANSIN-LIKE EG45 DOMAIN-CONTAINING PROTEIN"/>
    <property type="match status" value="1"/>
</dbReference>
<dbReference type="Pfam" id="PF24068">
    <property type="entry name" value="TPD1_C"/>
    <property type="match status" value="1"/>
</dbReference>
<feature type="chain" id="PRO_5026865826" evidence="2">
    <location>
        <begin position="25"/>
        <end position="123"/>
    </location>
</feature>
<protein>
    <submittedName>
        <fullName evidence="4">Uncharacterized protein At1g05835</fullName>
    </submittedName>
</protein>
<dbReference type="RefSeq" id="XP_010927632.1">
    <property type="nucleotide sequence ID" value="XM_010929330.2"/>
</dbReference>
<name>A0A6I9RK18_ELAGV</name>
<dbReference type="GO" id="GO:0001709">
    <property type="term" value="P:cell fate determination"/>
    <property type="evidence" value="ECO:0007669"/>
    <property type="project" value="TreeGrafter"/>
</dbReference>
<gene>
    <name evidence="4" type="primary">LOC105049614</name>
</gene>
<evidence type="ECO:0000256" key="1">
    <source>
        <dbReference type="ARBA" id="ARBA00022729"/>
    </source>
</evidence>
<proteinExistence type="predicted"/>
<dbReference type="AlphaFoldDB" id="A0A6I9RK18"/>
<dbReference type="PANTHER" id="PTHR33184">
    <property type="entry name" value="PROTEIN TAPETUM DETERMINANT 1-LIKE-RELATED"/>
    <property type="match status" value="1"/>
</dbReference>
<accession>A0A6I9RK18</accession>
<dbReference type="GeneID" id="105049614"/>
<evidence type="ECO:0000256" key="2">
    <source>
        <dbReference type="SAM" id="SignalP"/>
    </source>
</evidence>
<keyword evidence="1 2" id="KW-0732">Signal</keyword>